<name>A0AAD4MX12_9BILA</name>
<gene>
    <name evidence="1" type="ORF">DdX_14319</name>
</gene>
<proteinExistence type="predicted"/>
<accession>A0AAD4MX12</accession>
<dbReference type="Proteomes" id="UP001201812">
    <property type="component" value="Unassembled WGS sequence"/>
</dbReference>
<evidence type="ECO:0000313" key="2">
    <source>
        <dbReference type="Proteomes" id="UP001201812"/>
    </source>
</evidence>
<evidence type="ECO:0000313" key="1">
    <source>
        <dbReference type="EMBL" id="KAI1704323.1"/>
    </source>
</evidence>
<reference evidence="1" key="1">
    <citation type="submission" date="2022-01" db="EMBL/GenBank/DDBJ databases">
        <title>Genome Sequence Resource for Two Populations of Ditylenchus destructor, the Migratory Endoparasitic Phytonematode.</title>
        <authorList>
            <person name="Zhang H."/>
            <person name="Lin R."/>
            <person name="Xie B."/>
        </authorList>
    </citation>
    <scope>NUCLEOTIDE SEQUENCE</scope>
    <source>
        <strain evidence="1">BazhouSP</strain>
    </source>
</reference>
<sequence length="137" mass="15604">MLGLRSLRSLRPRRENQYWVGFVKITAAFGGLDFTGSERRFAPLSDAGGCTGLLHSLDTVQRRDVRQRERPTLALYWPDSKQSSSICREFKITDKISSARTYVVVWYNFYVFTADMASPVQFLLKRALSNVSKTANS</sequence>
<keyword evidence="2" id="KW-1185">Reference proteome</keyword>
<organism evidence="1 2">
    <name type="scientific">Ditylenchus destructor</name>
    <dbReference type="NCBI Taxonomy" id="166010"/>
    <lineage>
        <taxon>Eukaryota</taxon>
        <taxon>Metazoa</taxon>
        <taxon>Ecdysozoa</taxon>
        <taxon>Nematoda</taxon>
        <taxon>Chromadorea</taxon>
        <taxon>Rhabditida</taxon>
        <taxon>Tylenchina</taxon>
        <taxon>Tylenchomorpha</taxon>
        <taxon>Sphaerularioidea</taxon>
        <taxon>Anguinidae</taxon>
        <taxon>Anguininae</taxon>
        <taxon>Ditylenchus</taxon>
    </lineage>
</organism>
<dbReference type="EMBL" id="JAKKPZ010000069">
    <property type="protein sequence ID" value="KAI1704323.1"/>
    <property type="molecule type" value="Genomic_DNA"/>
</dbReference>
<dbReference type="AlphaFoldDB" id="A0AAD4MX12"/>
<protein>
    <submittedName>
        <fullName evidence="1">Uncharacterized protein</fullName>
    </submittedName>
</protein>
<comment type="caution">
    <text evidence="1">The sequence shown here is derived from an EMBL/GenBank/DDBJ whole genome shotgun (WGS) entry which is preliminary data.</text>
</comment>